<evidence type="ECO:0000313" key="4">
    <source>
        <dbReference type="Proteomes" id="UP000188174"/>
    </source>
</evidence>
<proteinExistence type="inferred from homology"/>
<dbReference type="Gene3D" id="1.10.10.2830">
    <property type="match status" value="1"/>
</dbReference>
<dbReference type="EMBL" id="CP019630">
    <property type="protein sequence ID" value="AQQ05397.1"/>
    <property type="molecule type" value="Genomic_DNA"/>
</dbReference>
<dbReference type="InterPro" id="IPR036086">
    <property type="entry name" value="ParB/Sulfiredoxin_sf"/>
</dbReference>
<dbReference type="Pfam" id="PF02195">
    <property type="entry name" value="ParB_N"/>
    <property type="match status" value="1"/>
</dbReference>
<dbReference type="SUPFAM" id="SSF109709">
    <property type="entry name" value="KorB DNA-binding domain-like"/>
    <property type="match status" value="1"/>
</dbReference>
<dbReference type="RefSeq" id="WP_077292072.1">
    <property type="nucleotide sequence ID" value="NZ_CP019630.1"/>
</dbReference>
<dbReference type="Proteomes" id="UP000188174">
    <property type="component" value="Chromosome"/>
</dbReference>
<evidence type="ECO:0000313" key="3">
    <source>
        <dbReference type="EMBL" id="AQQ05397.1"/>
    </source>
</evidence>
<dbReference type="InterPro" id="IPR004437">
    <property type="entry name" value="ParB/RepB/Spo0J"/>
</dbReference>
<evidence type="ECO:0000256" key="1">
    <source>
        <dbReference type="ARBA" id="ARBA00006295"/>
    </source>
</evidence>
<reference evidence="3 4" key="1">
    <citation type="submission" date="2017-02" db="EMBL/GenBank/DDBJ databases">
        <authorList>
            <person name="Jeong S."/>
        </authorList>
    </citation>
    <scope>NUCLEOTIDE SEQUENCE [LARGE SCALE GENOMIC DNA]</scope>
    <source>
        <strain evidence="3 4">RMAR6-6</strain>
    </source>
</reference>
<dbReference type="NCBIfam" id="TIGR00180">
    <property type="entry name" value="parB_part"/>
    <property type="match status" value="1"/>
</dbReference>
<gene>
    <name evidence="3" type="ORF">B0E33_18970</name>
</gene>
<dbReference type="Gene3D" id="3.90.1530.30">
    <property type="match status" value="1"/>
</dbReference>
<dbReference type="PANTHER" id="PTHR33375:SF7">
    <property type="entry name" value="CHROMOSOME 2-PARTITIONING PROTEIN PARB-RELATED"/>
    <property type="match status" value="1"/>
</dbReference>
<dbReference type="InterPro" id="IPR050336">
    <property type="entry name" value="Chromosome_partition/occlusion"/>
</dbReference>
<feature type="domain" description="ParB-like N-terminal" evidence="2">
    <location>
        <begin position="4"/>
        <end position="99"/>
    </location>
</feature>
<protein>
    <submittedName>
        <fullName evidence="3">Chromosome partitioning protein ParB</fullName>
    </submittedName>
</protein>
<name>A0ABN4X1L7_9HYPH</name>
<dbReference type="SMART" id="SM00470">
    <property type="entry name" value="ParB"/>
    <property type="match status" value="1"/>
</dbReference>
<sequence length="570" mass="63387">MELAHIPLDQLKISPLNMRHARKAPDISDILPSIRARGVQQPLLVRKNGSGYEIVAGRRRFYCLKKIEKEGGEIEPVPCAVMSEKDDAAALEASLIENVARLAPDEMTRFETFARLAAEGRSVEEIASTFGVTAIMVKRSLALGNLLPEIRDAYRQEDIDPETIRHLTLATKGQQADWLKLFQNPEERAPRGRHLKQWLFGGEIKLEAALFPLDAYQGEIVADLFAETGYFVDGDLFWQLQNKAIAERCDALREEGWQDVVVLDPGAYFPQWEHAKTGKEDGGRVYVETKLNGEITFHEGYLTRKEHDRRMKVRVGEGGEAVDDRPVRPELTAAAQNYIELHRHAAVRGALLKEPQLALRVMVAHAIRGSDLWQVRPEPQIADRETTAESIANSKAQVAFEAERAEILKLLDLAEDCPSLTRPFGLDVRVGTLLAKLITLTDAEVGRLLTFVMAETLSAGTSLIEQIGNHLSVDLSDLWEPEDAFFDLLRDKAAINEILAETGGKGLANANISATAKDQKQAIRDSLKGAEDKQDAKWLPRYLKFPFAAYTKSGAARLGEMADRAQKLSG</sequence>
<evidence type="ECO:0000259" key="2">
    <source>
        <dbReference type="SMART" id="SM00470"/>
    </source>
</evidence>
<comment type="similarity">
    <text evidence="1">Belongs to the ParB family.</text>
</comment>
<dbReference type="InterPro" id="IPR003115">
    <property type="entry name" value="ParB_N"/>
</dbReference>
<organism evidence="3 4">
    <name type="scientific">Roseibium algicola</name>
    <dbReference type="NCBI Taxonomy" id="2857014"/>
    <lineage>
        <taxon>Bacteria</taxon>
        <taxon>Pseudomonadati</taxon>
        <taxon>Pseudomonadota</taxon>
        <taxon>Alphaproteobacteria</taxon>
        <taxon>Hyphomicrobiales</taxon>
        <taxon>Stappiaceae</taxon>
        <taxon>Roseibium</taxon>
    </lineage>
</organism>
<dbReference type="SUPFAM" id="SSF110849">
    <property type="entry name" value="ParB/Sulfiredoxin"/>
    <property type="match status" value="1"/>
</dbReference>
<accession>A0ABN4X1L7</accession>
<dbReference type="PANTHER" id="PTHR33375">
    <property type="entry name" value="CHROMOSOME-PARTITIONING PROTEIN PARB-RELATED"/>
    <property type="match status" value="1"/>
</dbReference>
<keyword evidence="4" id="KW-1185">Reference proteome</keyword>